<evidence type="ECO:0000313" key="3">
    <source>
        <dbReference type="Proteomes" id="UP000324974"/>
    </source>
</evidence>
<dbReference type="KEGG" id="lrs:PX52LOC_00541"/>
<sequence length="580" mass="66146">MSDVVVTTVDLATLLEQLAEGREKLRDERAAVKPKLAEADRLNREARDTRRRVRKAATRYLKRVRVQAATEAKVVRAARAELGLQQEELNRAFADLTAERGRFAEEGTQFRGQLQQSWELHAAQQQQFADERRQRDDELSKLFQLLETREQEVTAREAKMKRDRHAADTELAKVKAEAIGLDQRVLSARLVLQELEQQRAKQVVDRVTGAALASAGLVSLASAGDIPPRQLTALQAREEELHREHKELAVARRELEKLAEHLTDQRQVLAEQFNALAAAKQSWQSEEVRTVDELESLVKAVEFREEMQATREAAAERTEDDRRERERELWKYQTTLDRWHAMLTEREMQFQAERAQAEVGLAVRRGVVADREAGLDFVCQKWDDEHARTREQLLETMAHYKAEREACVAAVAECERTKRQTQEQAAKLAAWLLASEQQLQEATGQPDGEKAARRIRVLRKRWESRFGRVLRQIDGRLKTLGAESAALVARHGELQRMAAEVTDRQRQQQAAARRQEKARTQAEKMPLDEPMILSIADARRQRAEAEAARLRHTAEVTAEALLDADAKNNIIRLKPATGAA</sequence>
<protein>
    <submittedName>
        <fullName evidence="2">Uncharacterized protein</fullName>
    </submittedName>
</protein>
<dbReference type="AlphaFoldDB" id="A0A5C1A5Q3"/>
<keyword evidence="1" id="KW-0175">Coiled coil</keyword>
<keyword evidence="3" id="KW-1185">Reference proteome</keyword>
<dbReference type="RefSeq" id="WP_149108633.1">
    <property type="nucleotide sequence ID" value="NZ_CP042425.1"/>
</dbReference>
<accession>A0A5C1A5Q3</accession>
<feature type="coiled-coil region" evidence="1">
    <location>
        <begin position="11"/>
        <end position="59"/>
    </location>
</feature>
<evidence type="ECO:0000256" key="1">
    <source>
        <dbReference type="SAM" id="Coils"/>
    </source>
</evidence>
<evidence type="ECO:0000313" key="2">
    <source>
        <dbReference type="EMBL" id="QEL13683.1"/>
    </source>
</evidence>
<organism evidence="2 3">
    <name type="scientific">Limnoglobus roseus</name>
    <dbReference type="NCBI Taxonomy" id="2598579"/>
    <lineage>
        <taxon>Bacteria</taxon>
        <taxon>Pseudomonadati</taxon>
        <taxon>Planctomycetota</taxon>
        <taxon>Planctomycetia</taxon>
        <taxon>Gemmatales</taxon>
        <taxon>Gemmataceae</taxon>
        <taxon>Limnoglobus</taxon>
    </lineage>
</organism>
<dbReference type="EMBL" id="CP042425">
    <property type="protein sequence ID" value="QEL13683.1"/>
    <property type="molecule type" value="Genomic_DNA"/>
</dbReference>
<name>A0A5C1A5Q3_9BACT</name>
<dbReference type="Proteomes" id="UP000324974">
    <property type="component" value="Chromosome"/>
</dbReference>
<proteinExistence type="predicted"/>
<gene>
    <name evidence="2" type="ORF">PX52LOC_00541</name>
</gene>
<reference evidence="3" key="1">
    <citation type="submission" date="2019-08" db="EMBL/GenBank/DDBJ databases">
        <title>Limnoglobus roseus gen. nov., sp. nov., a novel freshwater planctomycete with a giant genome from the family Gemmataceae.</title>
        <authorList>
            <person name="Kulichevskaya I.S."/>
            <person name="Naumoff D.G."/>
            <person name="Miroshnikov K."/>
            <person name="Ivanova A."/>
            <person name="Philippov D.A."/>
            <person name="Hakobyan A."/>
            <person name="Rijpstra I.C."/>
            <person name="Sinninghe Damste J.S."/>
            <person name="Liesack W."/>
            <person name="Dedysh S.N."/>
        </authorList>
    </citation>
    <scope>NUCLEOTIDE SEQUENCE [LARGE SCALE GENOMIC DNA]</scope>
    <source>
        <strain evidence="3">PX52</strain>
    </source>
</reference>
<feature type="coiled-coil region" evidence="1">
    <location>
        <begin position="234"/>
        <end position="272"/>
    </location>
</feature>